<protein>
    <submittedName>
        <fullName evidence="1">Uncharacterized protein</fullName>
    </submittedName>
</protein>
<proteinExistence type="predicted"/>
<gene>
    <name evidence="1" type="ORF">B0A64_04985</name>
</gene>
<reference evidence="1 2" key="1">
    <citation type="submission" date="2016-11" db="EMBL/GenBank/DDBJ databases">
        <title>Whole genomes of Flavobacteriaceae.</title>
        <authorList>
            <person name="Stine C."/>
            <person name="Li C."/>
            <person name="Tadesse D."/>
        </authorList>
    </citation>
    <scope>NUCLEOTIDE SEQUENCE [LARGE SCALE GENOMIC DNA]</scope>
    <source>
        <strain evidence="1 2">DSM 24704</strain>
    </source>
</reference>
<dbReference type="Proteomes" id="UP000214684">
    <property type="component" value="Unassembled WGS sequence"/>
</dbReference>
<evidence type="ECO:0000313" key="1">
    <source>
        <dbReference type="EMBL" id="OXG08782.1"/>
    </source>
</evidence>
<accession>A0A227PG33</accession>
<keyword evidence="2" id="KW-1185">Reference proteome</keyword>
<dbReference type="AlphaFoldDB" id="A0A227PG33"/>
<organism evidence="1 2">
    <name type="scientific">Flavobacterium araucananum</name>
    <dbReference type="NCBI Taxonomy" id="946678"/>
    <lineage>
        <taxon>Bacteria</taxon>
        <taxon>Pseudomonadati</taxon>
        <taxon>Bacteroidota</taxon>
        <taxon>Flavobacteriia</taxon>
        <taxon>Flavobacteriales</taxon>
        <taxon>Flavobacteriaceae</taxon>
        <taxon>Flavobacterium</taxon>
    </lineage>
</organism>
<dbReference type="RefSeq" id="WP_089478420.1">
    <property type="nucleotide sequence ID" value="NZ_MUGS01000005.1"/>
</dbReference>
<name>A0A227PG33_9FLAO</name>
<dbReference type="OrthoDB" id="9810913at2"/>
<evidence type="ECO:0000313" key="2">
    <source>
        <dbReference type="Proteomes" id="UP000214684"/>
    </source>
</evidence>
<comment type="caution">
    <text evidence="1">The sequence shown here is derived from an EMBL/GenBank/DDBJ whole genome shotgun (WGS) entry which is preliminary data.</text>
</comment>
<dbReference type="EMBL" id="MUGS01000005">
    <property type="protein sequence ID" value="OXG08782.1"/>
    <property type="molecule type" value="Genomic_DNA"/>
</dbReference>
<sequence>MKIPLTRRAFLKEEQTKKALADFILTADRLSMDIECKFSNATGIYPELPVEDLLIIENLLKK</sequence>